<organism evidence="7 8">
    <name type="scientific">Cordylochernes scorpioides</name>
    <dbReference type="NCBI Taxonomy" id="51811"/>
    <lineage>
        <taxon>Eukaryota</taxon>
        <taxon>Metazoa</taxon>
        <taxon>Ecdysozoa</taxon>
        <taxon>Arthropoda</taxon>
        <taxon>Chelicerata</taxon>
        <taxon>Arachnida</taxon>
        <taxon>Pseudoscorpiones</taxon>
        <taxon>Cheliferoidea</taxon>
        <taxon>Chernetidae</taxon>
        <taxon>Cordylochernes</taxon>
    </lineage>
</organism>
<dbReference type="Pfam" id="PF07679">
    <property type="entry name" value="I-set"/>
    <property type="match status" value="1"/>
</dbReference>
<evidence type="ECO:0000313" key="7">
    <source>
        <dbReference type="EMBL" id="UYV62088.1"/>
    </source>
</evidence>
<dbReference type="SMART" id="SM00409">
    <property type="entry name" value="IG"/>
    <property type="match status" value="2"/>
</dbReference>
<dbReference type="PANTHER" id="PTHR11640:SF31">
    <property type="entry name" value="IRREGULAR CHIASM C-ROUGHEST PROTEIN-RELATED"/>
    <property type="match status" value="1"/>
</dbReference>
<dbReference type="PROSITE" id="PS50835">
    <property type="entry name" value="IG_LIKE"/>
    <property type="match status" value="2"/>
</dbReference>
<keyword evidence="8" id="KW-1185">Reference proteome</keyword>
<feature type="domain" description="Ig-like" evidence="6">
    <location>
        <begin position="108"/>
        <end position="189"/>
    </location>
</feature>
<reference evidence="7 8" key="1">
    <citation type="submission" date="2022-01" db="EMBL/GenBank/DDBJ databases">
        <title>A chromosomal length assembly of Cordylochernes scorpioides.</title>
        <authorList>
            <person name="Zeh D."/>
            <person name="Zeh J."/>
        </authorList>
    </citation>
    <scope>NUCLEOTIDE SEQUENCE [LARGE SCALE GENOMIC DNA]</scope>
    <source>
        <strain evidence="7">IN4F17</strain>
        <tissue evidence="7">Whole Body</tissue>
    </source>
</reference>
<dbReference type="Pfam" id="PF13927">
    <property type="entry name" value="Ig_3"/>
    <property type="match status" value="1"/>
</dbReference>
<dbReference type="InterPro" id="IPR013783">
    <property type="entry name" value="Ig-like_fold"/>
</dbReference>
<sequence length="204" mass="22238">MASKEYCDIGALKIQPIVIPNDLKLGDKISLTCAAIKGQPPFKIRWYKDGQAIEPKSLPSVKITSTSQHSYLNFDPVDASSGGNYTCEMTNKQGRDSYTASLNIQVPPKWISVPQDLTAVEGSSANLQCQATGSPAPRVTWTNLEDVQKSPGNSSVLVFNPVERVHAGKYRCTADNGLGPPLQHTVTLTVHCELATQNKYVHHF</sequence>
<dbReference type="InterPro" id="IPR003599">
    <property type="entry name" value="Ig_sub"/>
</dbReference>
<dbReference type="EMBL" id="CP092863">
    <property type="protein sequence ID" value="UYV62088.1"/>
    <property type="molecule type" value="Genomic_DNA"/>
</dbReference>
<evidence type="ECO:0000313" key="8">
    <source>
        <dbReference type="Proteomes" id="UP001235939"/>
    </source>
</evidence>
<evidence type="ECO:0000256" key="3">
    <source>
        <dbReference type="ARBA" id="ARBA00023157"/>
    </source>
</evidence>
<dbReference type="InterPro" id="IPR013098">
    <property type="entry name" value="Ig_I-set"/>
</dbReference>
<dbReference type="Proteomes" id="UP001235939">
    <property type="component" value="Chromosome 01"/>
</dbReference>
<feature type="domain" description="Ig-like" evidence="6">
    <location>
        <begin position="16"/>
        <end position="103"/>
    </location>
</feature>
<dbReference type="InterPro" id="IPR007110">
    <property type="entry name" value="Ig-like_dom"/>
</dbReference>
<protein>
    <recommendedName>
        <fullName evidence="6">Ig-like domain-containing protein</fullName>
    </recommendedName>
</protein>
<dbReference type="InterPro" id="IPR051275">
    <property type="entry name" value="Cell_adhesion_signaling"/>
</dbReference>
<accession>A0ABY6JZX6</accession>
<keyword evidence="3" id="KW-1015">Disulfide bond</keyword>
<evidence type="ECO:0000256" key="4">
    <source>
        <dbReference type="ARBA" id="ARBA00023180"/>
    </source>
</evidence>
<proteinExistence type="predicted"/>
<dbReference type="SUPFAM" id="SSF48726">
    <property type="entry name" value="Immunoglobulin"/>
    <property type="match status" value="2"/>
</dbReference>
<dbReference type="InterPro" id="IPR003598">
    <property type="entry name" value="Ig_sub2"/>
</dbReference>
<keyword evidence="2" id="KW-0472">Membrane</keyword>
<evidence type="ECO:0000256" key="2">
    <source>
        <dbReference type="ARBA" id="ARBA00023136"/>
    </source>
</evidence>
<comment type="subcellular location">
    <subcellularLocation>
        <location evidence="1">Membrane</location>
        <topology evidence="1">Single-pass type I membrane protein</topology>
    </subcellularLocation>
</comment>
<keyword evidence="4" id="KW-0325">Glycoprotein</keyword>
<dbReference type="InterPro" id="IPR036179">
    <property type="entry name" value="Ig-like_dom_sf"/>
</dbReference>
<dbReference type="PANTHER" id="PTHR11640">
    <property type="entry name" value="NEPHRIN"/>
    <property type="match status" value="1"/>
</dbReference>
<evidence type="ECO:0000256" key="5">
    <source>
        <dbReference type="ARBA" id="ARBA00023319"/>
    </source>
</evidence>
<gene>
    <name evidence="7" type="ORF">LAZ67_1007777</name>
</gene>
<dbReference type="Gene3D" id="2.60.40.10">
    <property type="entry name" value="Immunoglobulins"/>
    <property type="match status" value="2"/>
</dbReference>
<name>A0ABY6JZX6_9ARAC</name>
<keyword evidence="5" id="KW-0393">Immunoglobulin domain</keyword>
<dbReference type="SMART" id="SM00408">
    <property type="entry name" value="IGc2"/>
    <property type="match status" value="2"/>
</dbReference>
<evidence type="ECO:0000256" key="1">
    <source>
        <dbReference type="ARBA" id="ARBA00004479"/>
    </source>
</evidence>
<evidence type="ECO:0000259" key="6">
    <source>
        <dbReference type="PROSITE" id="PS50835"/>
    </source>
</evidence>